<organism evidence="1 2">
    <name type="scientific">Listeria rocourtiae</name>
    <dbReference type="NCBI Taxonomy" id="647910"/>
    <lineage>
        <taxon>Bacteria</taxon>
        <taxon>Bacillati</taxon>
        <taxon>Bacillota</taxon>
        <taxon>Bacilli</taxon>
        <taxon>Bacillales</taxon>
        <taxon>Listeriaceae</taxon>
        <taxon>Listeria</taxon>
    </lineage>
</organism>
<evidence type="ECO:0000313" key="2">
    <source>
        <dbReference type="Proteomes" id="UP000295558"/>
    </source>
</evidence>
<keyword evidence="2" id="KW-1185">Reference proteome</keyword>
<reference evidence="1 2" key="1">
    <citation type="submission" date="2019-03" db="EMBL/GenBank/DDBJ databases">
        <title>Genomic Encyclopedia of Type Strains, Phase III (KMG-III): the genomes of soil and plant-associated and newly described type strains.</title>
        <authorList>
            <person name="Whitman W."/>
        </authorList>
    </citation>
    <scope>NUCLEOTIDE SEQUENCE [LARGE SCALE GENOMIC DNA]</scope>
    <source>
        <strain evidence="1 2">CECT 7972</strain>
    </source>
</reference>
<accession>A0A4R6ZFB9</accession>
<evidence type="ECO:0000313" key="1">
    <source>
        <dbReference type="EMBL" id="TDR50574.1"/>
    </source>
</evidence>
<dbReference type="EMBL" id="SNZK01000020">
    <property type="protein sequence ID" value="TDR50574.1"/>
    <property type="molecule type" value="Genomic_DNA"/>
</dbReference>
<dbReference type="Proteomes" id="UP000295558">
    <property type="component" value="Unassembled WGS sequence"/>
</dbReference>
<dbReference type="AlphaFoldDB" id="A0A4R6ZFB9"/>
<comment type="caution">
    <text evidence="1">The sequence shown here is derived from an EMBL/GenBank/DDBJ whole genome shotgun (WGS) entry which is preliminary data.</text>
</comment>
<proteinExistence type="predicted"/>
<sequence>MTKKRKKFMELSYKKNMGLKTKKKLTIIADKLNLRR</sequence>
<protein>
    <submittedName>
        <fullName evidence="1">Uncharacterized protein</fullName>
    </submittedName>
</protein>
<gene>
    <name evidence="1" type="ORF">DFP96_12018</name>
</gene>
<name>A0A4R6ZFB9_9LIST</name>